<organism evidence="3 4">
    <name type="scientific">[Mycoplasma] falconis</name>
    <dbReference type="NCBI Taxonomy" id="92403"/>
    <lineage>
        <taxon>Bacteria</taxon>
        <taxon>Bacillati</taxon>
        <taxon>Mycoplasmatota</taxon>
        <taxon>Mycoplasmoidales</taxon>
        <taxon>Metamycoplasmataceae</taxon>
        <taxon>Metamycoplasma</taxon>
    </lineage>
</organism>
<keyword evidence="2" id="KW-0472">Membrane</keyword>
<dbReference type="OrthoDB" id="402169at2"/>
<dbReference type="Proteomes" id="UP000319776">
    <property type="component" value="Unassembled WGS sequence"/>
</dbReference>
<accession>A0A501XA80</accession>
<gene>
    <name evidence="3" type="ORF">FJO69_02125</name>
</gene>
<evidence type="ECO:0000313" key="4">
    <source>
        <dbReference type="Proteomes" id="UP000319776"/>
    </source>
</evidence>
<reference evidence="3 4" key="1">
    <citation type="submission" date="2019-06" db="EMBL/GenBank/DDBJ databases">
        <title>Mycoplasma falconis type strain whole genome sequence.</title>
        <authorList>
            <person name="Spergser J."/>
        </authorList>
    </citation>
    <scope>NUCLEOTIDE SEQUENCE [LARGE SCALE GENOMIC DNA]</scope>
    <source>
        <strain evidence="3 4">ATCC 51372</strain>
    </source>
</reference>
<proteinExistence type="predicted"/>
<evidence type="ECO:0000313" key="3">
    <source>
        <dbReference type="EMBL" id="TPE57283.1"/>
    </source>
</evidence>
<feature type="coiled-coil region" evidence="1">
    <location>
        <begin position="741"/>
        <end position="777"/>
    </location>
</feature>
<dbReference type="EMBL" id="VFSS01000006">
    <property type="protein sequence ID" value="TPE57283.1"/>
    <property type="molecule type" value="Genomic_DNA"/>
</dbReference>
<sequence>MAHWNKKNKTLLIGILGVTTSITTLFPLIHNKNYPVEPNQIVNEKLKLLIHETNQLKNSKKINLNNYVDLELLNDLLIEANNYIYSSDTNAVDNICNKLKTAKDNAVDFLNEQIVLNNLADEALLLDTNKISTEIANQLASEIKKAKDMALGQSDLVDLNKIKEQEEKLKLQIQTIKEFNAKRNDLENKFNNLTKNLPNPINNKYQTELDLAKIAGENKFSNKETSLNDLEKNFNDYQITLSNAKENNQLLVKQNNLIDDIKQRINNANLSKANQDKNLNKLNEITNLGLDLQASNETIKQVINKLENFEIKEYITPEHQEGNNVVKVANLILKDYDVTNHPKIRDSKIELEQILNNPNASKEDIKIATDKLKEHITNFVNEFNEDITNTTNNFYQGFQSLELYNTEKANESTNNSSFLANDIMGWNNNGIKEDIIKKSEKYFLGPDEEITINTNSKEEFDKAVNKAYKIDITNWENPKIPGLSAKKVHDKYLSVIYETSRVLRNRLLNGLADGGKFIFDSRYELPNNVWWEMMHKTFAYIPIKGRDYLTDSKHSTFEEINNYPSKDYTSENGWFIPDDKQLLDPNWEYSPTYWPDFPVIHTVDEVYWTLYPYIQYAYFLKDILNPEVVTLESSHPQRPNDPRMEWVKLNKESVYGEDLDLANFLTKEAYEAYLKNKNNWYTSTINKTGTTNEGNIIEFGFNIFKVFVNQPWTTEQFKEIEKRNISVLNIEYFNKAVIMYNNVYREKVNDIRNKLELKKAELEKDSEANANEIYEIEELLAYSSYDEINLPLMDKIDKIYDDFITPAQNILE</sequence>
<keyword evidence="4" id="KW-1185">Reference proteome</keyword>
<keyword evidence="1" id="KW-0175">Coiled coil</keyword>
<keyword evidence="2" id="KW-1133">Transmembrane helix</keyword>
<evidence type="ECO:0000256" key="2">
    <source>
        <dbReference type="SAM" id="Phobius"/>
    </source>
</evidence>
<evidence type="ECO:0000256" key="1">
    <source>
        <dbReference type="SAM" id="Coils"/>
    </source>
</evidence>
<comment type="caution">
    <text evidence="3">The sequence shown here is derived from an EMBL/GenBank/DDBJ whole genome shotgun (WGS) entry which is preliminary data.</text>
</comment>
<protein>
    <submittedName>
        <fullName evidence="3">Uncharacterized protein</fullName>
    </submittedName>
</protein>
<feature type="coiled-coil region" evidence="1">
    <location>
        <begin position="227"/>
        <end position="312"/>
    </location>
</feature>
<feature type="transmembrane region" description="Helical" evidence="2">
    <location>
        <begin position="12"/>
        <end position="30"/>
    </location>
</feature>
<dbReference type="RefSeq" id="WP_140781363.1">
    <property type="nucleotide sequence ID" value="NZ_VFSS01000006.1"/>
</dbReference>
<dbReference type="AlphaFoldDB" id="A0A501XA80"/>
<name>A0A501XA80_9BACT</name>
<keyword evidence="2" id="KW-0812">Transmembrane</keyword>
<feature type="coiled-coil region" evidence="1">
    <location>
        <begin position="162"/>
        <end position="196"/>
    </location>
</feature>